<feature type="transmembrane region" description="Helical" evidence="2">
    <location>
        <begin position="12"/>
        <end position="33"/>
    </location>
</feature>
<dbReference type="EMBL" id="MN079139">
    <property type="protein sequence ID" value="QEA06368.1"/>
    <property type="molecule type" value="Genomic_DNA"/>
</dbReference>
<keyword evidence="2" id="KW-0812">Transmembrane</keyword>
<dbReference type="AlphaFoldDB" id="A0A5B8RET9"/>
<reference evidence="4" key="1">
    <citation type="submission" date="2019-06" db="EMBL/GenBank/DDBJ databases">
        <authorList>
            <person name="Murdoch R.W."/>
            <person name="Fathepure B."/>
        </authorList>
    </citation>
    <scope>NUCLEOTIDE SEQUENCE</scope>
</reference>
<accession>A0A5B8RET9</accession>
<evidence type="ECO:0000259" key="3">
    <source>
        <dbReference type="Pfam" id="PF10881"/>
    </source>
</evidence>
<gene>
    <name evidence="4" type="ORF">KBTEX_02700</name>
</gene>
<feature type="compositionally biased region" description="Basic and acidic residues" evidence="1">
    <location>
        <begin position="42"/>
        <end position="55"/>
    </location>
</feature>
<proteinExistence type="predicted"/>
<keyword evidence="2" id="KW-0472">Membrane</keyword>
<name>A0A5B8RET9_9ZZZZ</name>
<keyword evidence="2" id="KW-1133">Transmembrane helix</keyword>
<sequence>MLDAVTTVAFTILGMAAVLLVMAIVAMVLIATLKTKLPRNATRRDPEVESDHLSNPDELPITAKEPTVGESNPPPSGSFYAKRVMTEPEQILFHRLCQSQPYHVFPQVAFSQFIGAKGRTRKERFTHFAHARQKVADFVLCRHDSSIVAVIELDDSSHDQKRDHAKDRILNDAGLTVIRWHVRDIPDSNAIRTTIRNAISSPAQDAAVDMSI</sequence>
<feature type="region of interest" description="Disordered" evidence="1">
    <location>
        <begin position="42"/>
        <end position="75"/>
    </location>
</feature>
<evidence type="ECO:0000313" key="4">
    <source>
        <dbReference type="EMBL" id="QEA06368.1"/>
    </source>
</evidence>
<protein>
    <recommendedName>
        <fullName evidence="3">DUF2726 domain-containing protein</fullName>
    </recommendedName>
</protein>
<evidence type="ECO:0000256" key="1">
    <source>
        <dbReference type="SAM" id="MobiDB-lite"/>
    </source>
</evidence>
<dbReference type="Pfam" id="PF10881">
    <property type="entry name" value="DUF2726"/>
    <property type="match status" value="1"/>
</dbReference>
<evidence type="ECO:0000256" key="2">
    <source>
        <dbReference type="SAM" id="Phobius"/>
    </source>
</evidence>
<organism evidence="4">
    <name type="scientific">uncultured organism</name>
    <dbReference type="NCBI Taxonomy" id="155900"/>
    <lineage>
        <taxon>unclassified sequences</taxon>
        <taxon>environmental samples</taxon>
    </lineage>
</organism>
<feature type="domain" description="DUF2726" evidence="3">
    <location>
        <begin position="82"/>
        <end position="197"/>
    </location>
</feature>
<dbReference type="InterPro" id="IPR024402">
    <property type="entry name" value="DUF2726"/>
</dbReference>